<dbReference type="Proteomes" id="UP001418222">
    <property type="component" value="Unassembled WGS sequence"/>
</dbReference>
<dbReference type="PANTHER" id="PTHR10509:SF34">
    <property type="entry name" value="TAPETUM-SPECIFIC METHYLTRANSFERASE 1"/>
    <property type="match status" value="1"/>
</dbReference>
<proteinExistence type="inferred from homology"/>
<comment type="caution">
    <text evidence="11">The sequence shown here is derived from an EMBL/GenBank/DDBJ whole genome shotgun (WGS) entry which is preliminary data.</text>
</comment>
<comment type="pathway">
    <text evidence="2">Alkaloid biosynthesis.</text>
</comment>
<dbReference type="GO" id="GO:0032259">
    <property type="term" value="P:methylation"/>
    <property type="evidence" value="ECO:0007669"/>
    <property type="project" value="UniProtKB-KW"/>
</dbReference>
<evidence type="ECO:0000256" key="9">
    <source>
        <dbReference type="ARBA" id="ARBA00023469"/>
    </source>
</evidence>
<evidence type="ECO:0000256" key="4">
    <source>
        <dbReference type="ARBA" id="ARBA00022603"/>
    </source>
</evidence>
<keyword evidence="6" id="KW-0949">S-adenosyl-L-methionine</keyword>
<evidence type="ECO:0000256" key="7">
    <source>
        <dbReference type="ARBA" id="ARBA00022723"/>
    </source>
</evidence>
<name>A0AAP0BTR3_9ASPA</name>
<dbReference type="EMBL" id="JBBWWQ010000004">
    <property type="protein sequence ID" value="KAK8948926.1"/>
    <property type="molecule type" value="Genomic_DNA"/>
</dbReference>
<evidence type="ECO:0000256" key="1">
    <source>
        <dbReference type="ARBA" id="ARBA00001946"/>
    </source>
</evidence>
<comment type="catalytic activity">
    <reaction evidence="10">
        <text>norbelladine + S-adenosyl-L-methionine = 4'-O-methylnorbelladine + S-adenosyl-L-homocysteine + H(+)</text>
        <dbReference type="Rhea" id="RHEA:51268"/>
        <dbReference type="ChEBI" id="CHEBI:15378"/>
        <dbReference type="ChEBI" id="CHEBI:57856"/>
        <dbReference type="ChEBI" id="CHEBI:59789"/>
        <dbReference type="ChEBI" id="CHEBI:133993"/>
        <dbReference type="ChEBI" id="CHEBI:134001"/>
        <dbReference type="EC" id="2.1.1.336"/>
    </reaction>
</comment>
<dbReference type="InterPro" id="IPR002935">
    <property type="entry name" value="SAM_O-MeTrfase"/>
</dbReference>
<comment type="similarity">
    <text evidence="8">Belongs to the class I-like SAM-binding methyltransferase superfamily. Cation-dependent O-methyltransferase family.</text>
</comment>
<dbReference type="GO" id="GO:0046872">
    <property type="term" value="F:metal ion binding"/>
    <property type="evidence" value="ECO:0007669"/>
    <property type="project" value="UniProtKB-KW"/>
</dbReference>
<dbReference type="GO" id="GO:0008171">
    <property type="term" value="F:O-methyltransferase activity"/>
    <property type="evidence" value="ECO:0007669"/>
    <property type="project" value="InterPro"/>
</dbReference>
<evidence type="ECO:0000256" key="2">
    <source>
        <dbReference type="ARBA" id="ARBA00004913"/>
    </source>
</evidence>
<evidence type="ECO:0000313" key="12">
    <source>
        <dbReference type="Proteomes" id="UP001418222"/>
    </source>
</evidence>
<keyword evidence="4" id="KW-0489">Methyltransferase</keyword>
<dbReference type="GO" id="GO:0008757">
    <property type="term" value="F:S-adenosylmethionine-dependent methyltransferase activity"/>
    <property type="evidence" value="ECO:0007669"/>
    <property type="project" value="TreeGrafter"/>
</dbReference>
<keyword evidence="7" id="KW-0479">Metal-binding</keyword>
<dbReference type="SUPFAM" id="SSF53335">
    <property type="entry name" value="S-adenosyl-L-methionine-dependent methyltransferases"/>
    <property type="match status" value="1"/>
</dbReference>
<comment type="cofactor">
    <cofactor evidence="1">
        <name>Mg(2+)</name>
        <dbReference type="ChEBI" id="CHEBI:18420"/>
    </cofactor>
</comment>
<evidence type="ECO:0000256" key="10">
    <source>
        <dbReference type="ARBA" id="ARBA00047416"/>
    </source>
</evidence>
<dbReference type="EC" id="2.1.1.336" evidence="9"/>
<evidence type="ECO:0000256" key="8">
    <source>
        <dbReference type="ARBA" id="ARBA00023453"/>
    </source>
</evidence>
<dbReference type="Gene3D" id="3.40.50.150">
    <property type="entry name" value="Vaccinia Virus protein VP39"/>
    <property type="match status" value="1"/>
</dbReference>
<dbReference type="CDD" id="cd02440">
    <property type="entry name" value="AdoMet_MTases"/>
    <property type="match status" value="1"/>
</dbReference>
<sequence>MNGDDLSSLEKCLLQSEALHQYILNTTVLPREHDLLKKLREETKARIPKRALMNVPPEEGQLLSIILKIMNAKRTIEVGVFTGYSLLATALALPKDAKIKAIDISRECYEIGLPFIQEAGVEDKIEFIESDAIPALDKLVEEVKEEDLYDFAFVDAEKSSYWDYHERLLKLVRVGGLICYDNTLWLGTVAHPPQPDVPGFINSVRGWMVGFNEKLAGDPNIELSQLCIGDGLTICRRIA</sequence>
<accession>A0AAP0BTR3</accession>
<reference evidence="11 12" key="1">
    <citation type="journal article" date="2022" name="Nat. Plants">
        <title>Genomes of leafy and leafless Platanthera orchids illuminate the evolution of mycoheterotrophy.</title>
        <authorList>
            <person name="Li M.H."/>
            <person name="Liu K.W."/>
            <person name="Li Z."/>
            <person name="Lu H.C."/>
            <person name="Ye Q.L."/>
            <person name="Zhang D."/>
            <person name="Wang J.Y."/>
            <person name="Li Y.F."/>
            <person name="Zhong Z.M."/>
            <person name="Liu X."/>
            <person name="Yu X."/>
            <person name="Liu D.K."/>
            <person name="Tu X.D."/>
            <person name="Liu B."/>
            <person name="Hao Y."/>
            <person name="Liao X.Y."/>
            <person name="Jiang Y.T."/>
            <person name="Sun W.H."/>
            <person name="Chen J."/>
            <person name="Chen Y.Q."/>
            <person name="Ai Y."/>
            <person name="Zhai J.W."/>
            <person name="Wu S.S."/>
            <person name="Zhou Z."/>
            <person name="Hsiao Y.Y."/>
            <person name="Wu W.L."/>
            <person name="Chen Y.Y."/>
            <person name="Lin Y.F."/>
            <person name="Hsu J.L."/>
            <person name="Li C.Y."/>
            <person name="Wang Z.W."/>
            <person name="Zhao X."/>
            <person name="Zhong W.Y."/>
            <person name="Ma X.K."/>
            <person name="Ma L."/>
            <person name="Huang J."/>
            <person name="Chen G.Z."/>
            <person name="Huang M.Z."/>
            <person name="Huang L."/>
            <person name="Peng D.H."/>
            <person name="Luo Y.B."/>
            <person name="Zou S.Q."/>
            <person name="Chen S.P."/>
            <person name="Lan S."/>
            <person name="Tsai W.C."/>
            <person name="Van de Peer Y."/>
            <person name="Liu Z.J."/>
        </authorList>
    </citation>
    <scope>NUCLEOTIDE SEQUENCE [LARGE SCALE GENOMIC DNA]</scope>
    <source>
        <strain evidence="11">Lor287</strain>
    </source>
</reference>
<evidence type="ECO:0000256" key="5">
    <source>
        <dbReference type="ARBA" id="ARBA00022679"/>
    </source>
</evidence>
<dbReference type="InterPro" id="IPR050362">
    <property type="entry name" value="Cation-dep_OMT"/>
</dbReference>
<dbReference type="Pfam" id="PF01596">
    <property type="entry name" value="Methyltransf_3"/>
    <property type="match status" value="1"/>
</dbReference>
<dbReference type="PROSITE" id="PS51682">
    <property type="entry name" value="SAM_OMT_I"/>
    <property type="match status" value="1"/>
</dbReference>
<keyword evidence="5" id="KW-0808">Transferase</keyword>
<dbReference type="GO" id="GO:0009820">
    <property type="term" value="P:alkaloid metabolic process"/>
    <property type="evidence" value="ECO:0007669"/>
    <property type="project" value="UniProtKB-KW"/>
</dbReference>
<dbReference type="InterPro" id="IPR029063">
    <property type="entry name" value="SAM-dependent_MTases_sf"/>
</dbReference>
<gene>
    <name evidence="11" type="ORF">KSP39_PZI005407</name>
</gene>
<dbReference type="PANTHER" id="PTHR10509">
    <property type="entry name" value="O-METHYLTRANSFERASE-RELATED"/>
    <property type="match status" value="1"/>
</dbReference>
<evidence type="ECO:0000313" key="11">
    <source>
        <dbReference type="EMBL" id="KAK8948926.1"/>
    </source>
</evidence>
<protein>
    <recommendedName>
        <fullName evidence="9">norbelladine O-methyltransferase</fullName>
        <ecNumber evidence="9">2.1.1.336</ecNumber>
    </recommendedName>
</protein>
<keyword evidence="3" id="KW-0017">Alkaloid metabolism</keyword>
<evidence type="ECO:0000256" key="6">
    <source>
        <dbReference type="ARBA" id="ARBA00022691"/>
    </source>
</evidence>
<dbReference type="AlphaFoldDB" id="A0AAP0BTR3"/>
<evidence type="ECO:0000256" key="3">
    <source>
        <dbReference type="ARBA" id="ARBA00022589"/>
    </source>
</evidence>
<keyword evidence="12" id="KW-1185">Reference proteome</keyword>
<organism evidence="11 12">
    <name type="scientific">Platanthera zijinensis</name>
    <dbReference type="NCBI Taxonomy" id="2320716"/>
    <lineage>
        <taxon>Eukaryota</taxon>
        <taxon>Viridiplantae</taxon>
        <taxon>Streptophyta</taxon>
        <taxon>Embryophyta</taxon>
        <taxon>Tracheophyta</taxon>
        <taxon>Spermatophyta</taxon>
        <taxon>Magnoliopsida</taxon>
        <taxon>Liliopsida</taxon>
        <taxon>Asparagales</taxon>
        <taxon>Orchidaceae</taxon>
        <taxon>Orchidoideae</taxon>
        <taxon>Orchideae</taxon>
        <taxon>Orchidinae</taxon>
        <taxon>Platanthera</taxon>
    </lineage>
</organism>